<dbReference type="SUPFAM" id="SSF53649">
    <property type="entry name" value="Alkaline phosphatase-like"/>
    <property type="match status" value="1"/>
</dbReference>
<proteinExistence type="predicted"/>
<dbReference type="STRING" id="1802479.A2Y68_00610"/>
<comment type="caution">
    <text evidence="3">The sequence shown here is derived from an EMBL/GenBank/DDBJ whole genome shotgun (WGS) entry which is preliminary data.</text>
</comment>
<feature type="domain" description="Sulfatase N-terminal" evidence="2">
    <location>
        <begin position="38"/>
        <end position="392"/>
    </location>
</feature>
<keyword evidence="1" id="KW-1133">Transmembrane helix</keyword>
<dbReference type="PANTHER" id="PTHR43751">
    <property type="entry name" value="SULFATASE"/>
    <property type="match status" value="1"/>
</dbReference>
<dbReference type="PANTHER" id="PTHR43751:SF3">
    <property type="entry name" value="SULFATASE N-TERMINAL DOMAIN-CONTAINING PROTEIN"/>
    <property type="match status" value="1"/>
</dbReference>
<organism evidence="3 4">
    <name type="scientific">Candidatus Woesebacteria bacterium RBG_13_46_13</name>
    <dbReference type="NCBI Taxonomy" id="1802479"/>
    <lineage>
        <taxon>Bacteria</taxon>
        <taxon>Candidatus Woeseibacteriota</taxon>
    </lineage>
</organism>
<evidence type="ECO:0000259" key="2">
    <source>
        <dbReference type="Pfam" id="PF00884"/>
    </source>
</evidence>
<name>A0A1F7X6K1_9BACT</name>
<dbReference type="Gene3D" id="3.40.720.10">
    <property type="entry name" value="Alkaline Phosphatase, subunit A"/>
    <property type="match status" value="1"/>
</dbReference>
<gene>
    <name evidence="3" type="ORF">A2Y68_00610</name>
</gene>
<evidence type="ECO:0000313" key="3">
    <source>
        <dbReference type="EMBL" id="OGM09915.1"/>
    </source>
</evidence>
<dbReference type="Pfam" id="PF00884">
    <property type="entry name" value="Sulfatase"/>
    <property type="match status" value="1"/>
</dbReference>
<dbReference type="AlphaFoldDB" id="A0A1F7X6K1"/>
<dbReference type="Proteomes" id="UP000176778">
    <property type="component" value="Unassembled WGS sequence"/>
</dbReference>
<dbReference type="CDD" id="cd16148">
    <property type="entry name" value="sulfatase_like"/>
    <property type="match status" value="1"/>
</dbReference>
<evidence type="ECO:0000313" key="4">
    <source>
        <dbReference type="Proteomes" id="UP000176778"/>
    </source>
</evidence>
<evidence type="ECO:0000256" key="1">
    <source>
        <dbReference type="SAM" id="Phobius"/>
    </source>
</evidence>
<dbReference type="Gene3D" id="3.30.1120.10">
    <property type="match status" value="1"/>
</dbReference>
<dbReference type="EMBL" id="MGFR01000002">
    <property type="protein sequence ID" value="OGM09915.1"/>
    <property type="molecule type" value="Genomic_DNA"/>
</dbReference>
<dbReference type="InterPro" id="IPR052701">
    <property type="entry name" value="GAG_Ulvan_Degrading_Sulfatases"/>
</dbReference>
<keyword evidence="1" id="KW-0472">Membrane</keyword>
<dbReference type="InterPro" id="IPR017850">
    <property type="entry name" value="Alkaline_phosphatase_core_sf"/>
</dbReference>
<keyword evidence="1" id="KW-0812">Transmembrane</keyword>
<reference evidence="3 4" key="1">
    <citation type="journal article" date="2016" name="Nat. Commun.">
        <title>Thousands of microbial genomes shed light on interconnected biogeochemical processes in an aquifer system.</title>
        <authorList>
            <person name="Anantharaman K."/>
            <person name="Brown C.T."/>
            <person name="Hug L.A."/>
            <person name="Sharon I."/>
            <person name="Castelle C.J."/>
            <person name="Probst A.J."/>
            <person name="Thomas B.C."/>
            <person name="Singh A."/>
            <person name="Wilkins M.J."/>
            <person name="Karaoz U."/>
            <person name="Brodie E.L."/>
            <person name="Williams K.H."/>
            <person name="Hubbard S.S."/>
            <person name="Banfield J.F."/>
        </authorList>
    </citation>
    <scope>NUCLEOTIDE SEQUENCE [LARGE SCALE GENOMIC DNA]</scope>
</reference>
<dbReference type="InterPro" id="IPR000917">
    <property type="entry name" value="Sulfatase_N"/>
</dbReference>
<accession>A0A1F7X6K1</accession>
<protein>
    <recommendedName>
        <fullName evidence="2">Sulfatase N-terminal domain-containing protein</fullName>
    </recommendedName>
</protein>
<sequence length="513" mass="58720">MTFSKTSLALIVIGLSILAVFSFVLFLTKPFKGCRNCNVILVSLDTLRADSLACYGYFRDTAPNLCNFAKENVLFLNSYSNADSTLPSHFSIFTSLYPSSHGVTEILRYELSPGITPLAQFLKNNGYETVFVGQENDPSFPLDKGLGRGFDKIIYNVEDPKQWTDGLESLLENSKQNKPTFLFLHTYGIHSPYLKILKEDVFTQGSFPQLPTTKKAYFEFNETLLGYIFEDLETRISESKTPESLKRNTQLYGNLKNAASLDKAREIFEELPEYERWGIYSKRYFLSLNTQDPKQVEYLKALYDEGIYRIDQAILGTLDFLKSNNLDKNTIVIITSDHGEEFLEHGEFLHGPTLYNHTTFVPLIISVPGVKEREIQEMAQGIDIYPTIAGLLKLKTPEWLQGIDLTGLISDYPLAKKNRFVVSESYGLQYRSIRDGEWELMTNNDGKVELYNMKEDFYEKENVAEKYPVVVDELTTAMNKILAKKTVFPSVDVGFPDWLDEVKRRKLEKEGYF</sequence>
<feature type="transmembrane region" description="Helical" evidence="1">
    <location>
        <begin position="7"/>
        <end position="27"/>
    </location>
</feature>